<protein>
    <submittedName>
        <fullName evidence="2">Uncharacterized protein</fullName>
    </submittedName>
</protein>
<gene>
    <name evidence="2" type="ORF">DDF84_029980</name>
</gene>
<proteinExistence type="predicted"/>
<evidence type="ECO:0000313" key="3">
    <source>
        <dbReference type="Proteomes" id="UP000253772"/>
    </source>
</evidence>
<dbReference type="RefSeq" id="WP_024570303.1">
    <property type="nucleotide sequence ID" value="NZ_CP037901.1"/>
</dbReference>
<sequence length="341" mass="37319">MGISRWFRRRGTEASGGGARGGRDVEDTIERMTALNPRLRLATRYQQRLAPETAAALEYVRGLVAQLPAVHEACAADWSTDACIHACFATADDVSRALNGAATLRKFFDNNLAADEAYAVLGMTMVERHTLGVATEGDTVRSDVPQTTFSFSDHQLTMCEPAEAALREEIVRRMLDQLAIQGMARIASRLTKRDALKQEIALLKTRQRLLESQGKGMGAVVGGAVEPAIGEVAKLDAEIARNDAELAKLSEATGTLDRQLDILIKVIGDVRQLLRVDYRHVRLSRMNVLLTKDDVGGDDVELSSATIPGAPPLVRAFMLVRVKRSAIVPVRNMLDEAERFL</sequence>
<organism evidence="2 3">
    <name type="scientific">Cupriavidus metallidurans</name>
    <dbReference type="NCBI Taxonomy" id="119219"/>
    <lineage>
        <taxon>Bacteria</taxon>
        <taxon>Pseudomonadati</taxon>
        <taxon>Pseudomonadota</taxon>
        <taxon>Betaproteobacteria</taxon>
        <taxon>Burkholderiales</taxon>
        <taxon>Burkholderiaceae</taxon>
        <taxon>Cupriavidus</taxon>
    </lineage>
</organism>
<evidence type="ECO:0000313" key="2">
    <source>
        <dbReference type="EMBL" id="QBP13801.1"/>
    </source>
</evidence>
<dbReference type="EMBL" id="CP037901">
    <property type="protein sequence ID" value="QBP13801.1"/>
    <property type="molecule type" value="Genomic_DNA"/>
</dbReference>
<dbReference type="Proteomes" id="UP000253772">
    <property type="component" value="Chromosome c2"/>
</dbReference>
<dbReference type="OrthoDB" id="8557243at2"/>
<feature type="coiled-coil region" evidence="1">
    <location>
        <begin position="193"/>
        <end position="252"/>
    </location>
</feature>
<accession>A0A482IZE5</accession>
<name>A0A482IZE5_9BURK</name>
<dbReference type="AlphaFoldDB" id="A0A482IZE5"/>
<reference evidence="2 3" key="1">
    <citation type="submission" date="2019-03" db="EMBL/GenBank/DDBJ databases">
        <title>Comparative insights into the high quality Complete genome sequence of highly metal resistant Cupriavidus metallidurans strain BS1 isolated from a gold-copper mine.</title>
        <authorList>
            <person name="Mazhar H.S."/>
            <person name="Rensing C."/>
        </authorList>
    </citation>
    <scope>NUCLEOTIDE SEQUENCE [LARGE SCALE GENOMIC DNA]</scope>
    <source>
        <strain evidence="2 3">BS1</strain>
    </source>
</reference>
<evidence type="ECO:0000256" key="1">
    <source>
        <dbReference type="SAM" id="Coils"/>
    </source>
</evidence>
<keyword evidence="1" id="KW-0175">Coiled coil</keyword>